<dbReference type="Proteomes" id="UP000327085">
    <property type="component" value="Chromosome 8"/>
</dbReference>
<name>A0A5E4EJT6_PRUDU</name>
<reference evidence="2" key="1">
    <citation type="journal article" date="2020" name="Plant J.">
        <title>Transposons played a major role in the diversification between the closely related almond and peach genomes: results from the almond genome sequence.</title>
        <authorList>
            <person name="Alioto T."/>
            <person name="Alexiou K.G."/>
            <person name="Bardil A."/>
            <person name="Barteri F."/>
            <person name="Castanera R."/>
            <person name="Cruz F."/>
            <person name="Dhingra A."/>
            <person name="Duval H."/>
            <person name="Fernandez I Marti A."/>
            <person name="Frias L."/>
            <person name="Galan B."/>
            <person name="Garcia J.L."/>
            <person name="Howad W."/>
            <person name="Gomez-Garrido J."/>
            <person name="Gut M."/>
            <person name="Julca I."/>
            <person name="Morata J."/>
            <person name="Puigdomenech P."/>
            <person name="Ribeca P."/>
            <person name="Rubio Cabetas M.J."/>
            <person name="Vlasova A."/>
            <person name="Wirthensohn M."/>
            <person name="Garcia-Mas J."/>
            <person name="Gabaldon T."/>
            <person name="Casacuberta J.M."/>
            <person name="Arus P."/>
        </authorList>
    </citation>
    <scope>NUCLEOTIDE SEQUENCE [LARGE SCALE GENOMIC DNA]</scope>
    <source>
        <strain evidence="2">cv. Texas</strain>
    </source>
</reference>
<proteinExistence type="predicted"/>
<dbReference type="InParanoid" id="A0A5E4EJT6"/>
<organism evidence="1 2">
    <name type="scientific">Prunus dulcis</name>
    <name type="common">Almond</name>
    <name type="synonym">Amygdalus dulcis</name>
    <dbReference type="NCBI Taxonomy" id="3755"/>
    <lineage>
        <taxon>Eukaryota</taxon>
        <taxon>Viridiplantae</taxon>
        <taxon>Streptophyta</taxon>
        <taxon>Embryophyta</taxon>
        <taxon>Tracheophyta</taxon>
        <taxon>Spermatophyta</taxon>
        <taxon>Magnoliopsida</taxon>
        <taxon>eudicotyledons</taxon>
        <taxon>Gunneridae</taxon>
        <taxon>Pentapetalae</taxon>
        <taxon>rosids</taxon>
        <taxon>fabids</taxon>
        <taxon>Rosales</taxon>
        <taxon>Rosaceae</taxon>
        <taxon>Amygdaloideae</taxon>
        <taxon>Amygdaleae</taxon>
        <taxon>Prunus</taxon>
    </lineage>
</organism>
<dbReference type="OMA" id="HFLHETV"/>
<sequence>MAYRGLFYRLGALTTTAYFDADYAVDPDDRLSTSGYCLYLGSSLLTLTRPKLWCDNISAIFLASNPVFHTRTRHVEVDYHYIREKVVRQKLEVGYLLTHDQIADIFTKGLSSHRFRLLVDKLHVRMVQQNQVHLGEEECKLQE</sequence>
<dbReference type="PANTHER" id="PTHR11439:SF500">
    <property type="entry name" value="RNA-DIRECTED DNA POLYMERASE"/>
    <property type="match status" value="1"/>
</dbReference>
<dbReference type="Gramene" id="VVA15957">
    <property type="protein sequence ID" value="VVA15957"/>
    <property type="gene ID" value="Prudul26B035041"/>
</dbReference>
<accession>A0A5E4EJT6</accession>
<dbReference type="PANTHER" id="PTHR11439">
    <property type="entry name" value="GAG-POL-RELATED RETROTRANSPOSON"/>
    <property type="match status" value="1"/>
</dbReference>
<evidence type="ECO:0000313" key="1">
    <source>
        <dbReference type="EMBL" id="VVA15957.1"/>
    </source>
</evidence>
<evidence type="ECO:0000313" key="2">
    <source>
        <dbReference type="Proteomes" id="UP000327085"/>
    </source>
</evidence>
<gene>
    <name evidence="1" type="ORF">ALMOND_2B035041</name>
</gene>
<dbReference type="EMBL" id="CABIKO010000016">
    <property type="protein sequence ID" value="VVA15957.1"/>
    <property type="molecule type" value="Genomic_DNA"/>
</dbReference>
<dbReference type="CDD" id="cd09272">
    <property type="entry name" value="RNase_HI_RT_Ty1"/>
    <property type="match status" value="1"/>
</dbReference>
<protein>
    <submittedName>
        <fullName evidence="1">Uncharacterized protein</fullName>
    </submittedName>
</protein>
<dbReference type="AlphaFoldDB" id="A0A5E4EJT6"/>